<reference evidence="1 2" key="1">
    <citation type="journal article" date="2014" name="Nat. Genet.">
        <title>Genome and transcriptome of the porcine whipworm Trichuris suis.</title>
        <authorList>
            <person name="Jex A.R."/>
            <person name="Nejsum P."/>
            <person name="Schwarz E.M."/>
            <person name="Hu L."/>
            <person name="Young N.D."/>
            <person name="Hall R.S."/>
            <person name="Korhonen P.K."/>
            <person name="Liao S."/>
            <person name="Thamsborg S."/>
            <person name="Xia J."/>
            <person name="Xu P."/>
            <person name="Wang S."/>
            <person name="Scheerlinck J.P."/>
            <person name="Hofmann A."/>
            <person name="Sternberg P.W."/>
            <person name="Wang J."/>
            <person name="Gasser R.B."/>
        </authorList>
    </citation>
    <scope>NUCLEOTIDE SEQUENCE [LARGE SCALE GENOMIC DNA]</scope>
    <source>
        <strain evidence="1">DCEP-RM93M</strain>
    </source>
</reference>
<organism evidence="1 2">
    <name type="scientific">Trichuris suis</name>
    <name type="common">pig whipworm</name>
    <dbReference type="NCBI Taxonomy" id="68888"/>
    <lineage>
        <taxon>Eukaryota</taxon>
        <taxon>Metazoa</taxon>
        <taxon>Ecdysozoa</taxon>
        <taxon>Nematoda</taxon>
        <taxon>Enoplea</taxon>
        <taxon>Dorylaimia</taxon>
        <taxon>Trichinellida</taxon>
        <taxon>Trichuridae</taxon>
        <taxon>Trichuris</taxon>
    </lineage>
</organism>
<keyword evidence="2" id="KW-1185">Reference proteome</keyword>
<name>A0A085M8Q7_9BILA</name>
<protein>
    <submittedName>
        <fullName evidence="1">Uncharacterized protein</fullName>
    </submittedName>
</protein>
<evidence type="ECO:0000313" key="2">
    <source>
        <dbReference type="Proteomes" id="UP000030764"/>
    </source>
</evidence>
<proteinExistence type="predicted"/>
<dbReference type="EMBL" id="KL363215">
    <property type="protein sequence ID" value="KFD53603.1"/>
    <property type="molecule type" value="Genomic_DNA"/>
</dbReference>
<dbReference type="Proteomes" id="UP000030764">
    <property type="component" value="Unassembled WGS sequence"/>
</dbReference>
<sequence length="73" mass="8396">MPLFGLVEMSLPDIDSAIVLKEGMKAYMSAMESRVLGHCLHKRGLEAYISIENYTQFQMESPMHSNEKLRYVE</sequence>
<evidence type="ECO:0000313" key="1">
    <source>
        <dbReference type="EMBL" id="KFD53603.1"/>
    </source>
</evidence>
<dbReference type="AlphaFoldDB" id="A0A085M8Q7"/>
<accession>A0A085M8Q7</accession>
<gene>
    <name evidence="1" type="ORF">M513_05519</name>
</gene>